<protein>
    <submittedName>
        <fullName evidence="3">Uncharacterized protein</fullName>
    </submittedName>
</protein>
<comment type="caution">
    <text evidence="3">The sequence shown here is derived from an EMBL/GenBank/DDBJ whole genome shotgun (WGS) entry which is preliminary data.</text>
</comment>
<gene>
    <name evidence="2" type="ORF">CRG98_016033</name>
    <name evidence="3" type="ORF">CRG98_016034</name>
</gene>
<reference evidence="3 4" key="1">
    <citation type="submission" date="2017-11" db="EMBL/GenBank/DDBJ databases">
        <title>De-novo sequencing of pomegranate (Punica granatum L.) genome.</title>
        <authorList>
            <person name="Akparov Z."/>
            <person name="Amiraslanov A."/>
            <person name="Hajiyeva S."/>
            <person name="Abbasov M."/>
            <person name="Kaur K."/>
            <person name="Hamwieh A."/>
            <person name="Solovyev V."/>
            <person name="Salamov A."/>
            <person name="Braich B."/>
            <person name="Kosarev P."/>
            <person name="Mahmoud A."/>
            <person name="Hajiyev E."/>
            <person name="Babayeva S."/>
            <person name="Izzatullayeva V."/>
            <person name="Mammadov A."/>
            <person name="Mammadov A."/>
            <person name="Sharifova S."/>
            <person name="Ojaghi J."/>
            <person name="Eynullazada K."/>
            <person name="Bayramov B."/>
            <person name="Abdulazimova A."/>
            <person name="Shahmuradov I."/>
        </authorList>
    </citation>
    <scope>NUCLEOTIDE SEQUENCE [LARGE SCALE GENOMIC DNA]</scope>
    <source>
        <strain evidence="3">AG2017</strain>
        <strain evidence="4">cv. AG2017</strain>
        <tissue evidence="3">Leaf</tissue>
    </source>
</reference>
<evidence type="ECO:0000256" key="1">
    <source>
        <dbReference type="SAM" id="MobiDB-lite"/>
    </source>
</evidence>
<dbReference type="AlphaFoldDB" id="A0A2I0K5Z8"/>
<dbReference type="EMBL" id="PGOL01000882">
    <property type="protein sequence ID" value="PKI63589.1"/>
    <property type="molecule type" value="Genomic_DNA"/>
</dbReference>
<sequence>MVNKSRNIVERRHWRDPPRASKLIINLIHKEEGGRQERRQHSYLRGWNVEDTVAQQNEESGEKEEEEVWGQPTEKRGKDAGCARPERDGPMRKASVLGFCGREGSEGRGNRLRAS</sequence>
<accession>A0A2I0K5Z8</accession>
<evidence type="ECO:0000313" key="4">
    <source>
        <dbReference type="Proteomes" id="UP000233551"/>
    </source>
</evidence>
<evidence type="ECO:0000313" key="2">
    <source>
        <dbReference type="EMBL" id="PKI63589.1"/>
    </source>
</evidence>
<feature type="compositionally biased region" description="Acidic residues" evidence="1">
    <location>
        <begin position="59"/>
        <end position="68"/>
    </location>
</feature>
<feature type="region of interest" description="Disordered" evidence="1">
    <location>
        <begin position="33"/>
        <end position="115"/>
    </location>
</feature>
<name>A0A2I0K5Z8_PUNGR</name>
<proteinExistence type="predicted"/>
<keyword evidence="4" id="KW-1185">Reference proteome</keyword>
<dbReference type="EMBL" id="PGOL01000882">
    <property type="protein sequence ID" value="PKI63590.1"/>
    <property type="molecule type" value="Genomic_DNA"/>
</dbReference>
<dbReference type="Proteomes" id="UP000233551">
    <property type="component" value="Unassembled WGS sequence"/>
</dbReference>
<feature type="compositionally biased region" description="Basic and acidic residues" evidence="1">
    <location>
        <begin position="73"/>
        <end position="91"/>
    </location>
</feature>
<evidence type="ECO:0000313" key="3">
    <source>
        <dbReference type="EMBL" id="PKI63590.1"/>
    </source>
</evidence>
<organism evidence="3 4">
    <name type="scientific">Punica granatum</name>
    <name type="common">Pomegranate</name>
    <dbReference type="NCBI Taxonomy" id="22663"/>
    <lineage>
        <taxon>Eukaryota</taxon>
        <taxon>Viridiplantae</taxon>
        <taxon>Streptophyta</taxon>
        <taxon>Embryophyta</taxon>
        <taxon>Tracheophyta</taxon>
        <taxon>Spermatophyta</taxon>
        <taxon>Magnoliopsida</taxon>
        <taxon>eudicotyledons</taxon>
        <taxon>Gunneridae</taxon>
        <taxon>Pentapetalae</taxon>
        <taxon>rosids</taxon>
        <taxon>malvids</taxon>
        <taxon>Myrtales</taxon>
        <taxon>Lythraceae</taxon>
        <taxon>Punica</taxon>
    </lineage>
</organism>